<dbReference type="FunFam" id="2.30.38.10:FF:000001">
    <property type="entry name" value="Non-ribosomal peptide synthetase PvdI"/>
    <property type="match status" value="1"/>
</dbReference>
<dbReference type="PANTHER" id="PTHR45527:SF14">
    <property type="entry name" value="PLIPASTATIN SYNTHASE SUBUNIT B"/>
    <property type="match status" value="1"/>
</dbReference>
<dbReference type="SMART" id="SM00823">
    <property type="entry name" value="PKS_PP"/>
    <property type="match status" value="1"/>
</dbReference>
<dbReference type="PANTHER" id="PTHR45527">
    <property type="entry name" value="NONRIBOSOMAL PEPTIDE SYNTHETASE"/>
    <property type="match status" value="1"/>
</dbReference>
<reference evidence="6" key="1">
    <citation type="submission" date="2019-07" db="EMBL/GenBank/DDBJ databases">
        <title>Toxilogical consequences of a new and cryptic species of cyanobacteria (Komarekiella delphini-convector) recovered from the epidermis of a bottlenose dolphin and 1500 ft. in the air.</title>
        <authorList>
            <person name="Brown A.O."/>
            <person name="Dvorak P."/>
            <person name="Villanueva C.D."/>
            <person name="Foss A.J."/>
            <person name="Garvey A.D."/>
            <person name="Gibson Q.A."/>
            <person name="Johansen J.R."/>
            <person name="Casamatta D.A."/>
        </authorList>
    </citation>
    <scope>NUCLEOTIDE SEQUENCE</scope>
    <source>
        <strain evidence="6">SJRDD-AB1</strain>
    </source>
</reference>
<dbReference type="SUPFAM" id="SSF52777">
    <property type="entry name" value="CoA-dependent acyltransferases"/>
    <property type="match status" value="2"/>
</dbReference>
<dbReference type="Pfam" id="PF00550">
    <property type="entry name" value="PP-binding"/>
    <property type="match status" value="1"/>
</dbReference>
<keyword evidence="7" id="KW-1185">Reference proteome</keyword>
<dbReference type="FunFam" id="3.40.50.980:FF:000001">
    <property type="entry name" value="Non-ribosomal peptide synthetase"/>
    <property type="match status" value="1"/>
</dbReference>
<dbReference type="InterPro" id="IPR036736">
    <property type="entry name" value="ACP-like_sf"/>
</dbReference>
<dbReference type="FunFam" id="3.40.50.12780:FF:000012">
    <property type="entry name" value="Non-ribosomal peptide synthetase"/>
    <property type="match status" value="1"/>
</dbReference>
<comment type="similarity">
    <text evidence="2">Belongs to the ATP-dependent AMP-binding enzyme family.</text>
</comment>
<dbReference type="GO" id="GO:0031177">
    <property type="term" value="F:phosphopantetheine binding"/>
    <property type="evidence" value="ECO:0007669"/>
    <property type="project" value="InterPro"/>
</dbReference>
<dbReference type="Gene3D" id="3.30.559.30">
    <property type="entry name" value="Nonribosomal peptide synthetase, condensation domain"/>
    <property type="match status" value="1"/>
</dbReference>
<dbReference type="Pfam" id="PF13193">
    <property type="entry name" value="AMP-binding_C"/>
    <property type="match status" value="1"/>
</dbReference>
<dbReference type="GO" id="GO:0003824">
    <property type="term" value="F:catalytic activity"/>
    <property type="evidence" value="ECO:0007669"/>
    <property type="project" value="InterPro"/>
</dbReference>
<dbReference type="InterPro" id="IPR001242">
    <property type="entry name" value="Condensation_dom"/>
</dbReference>
<dbReference type="SUPFAM" id="SSF47336">
    <property type="entry name" value="ACP-like"/>
    <property type="match status" value="1"/>
</dbReference>
<dbReference type="NCBIfam" id="TIGR01733">
    <property type="entry name" value="AA-adenyl-dom"/>
    <property type="match status" value="1"/>
</dbReference>
<dbReference type="Pfam" id="PF00501">
    <property type="entry name" value="AMP-binding"/>
    <property type="match status" value="1"/>
</dbReference>
<protein>
    <submittedName>
        <fullName evidence="6">Amino acid adenylation domain-containing protein</fullName>
    </submittedName>
</protein>
<dbReference type="InterPro" id="IPR025110">
    <property type="entry name" value="AMP-bd_C"/>
</dbReference>
<organism evidence="6 7">
    <name type="scientific">Komarekiella delphini-convector SJRDD-AB1</name>
    <dbReference type="NCBI Taxonomy" id="2593771"/>
    <lineage>
        <taxon>Bacteria</taxon>
        <taxon>Bacillati</taxon>
        <taxon>Cyanobacteriota</taxon>
        <taxon>Cyanophyceae</taxon>
        <taxon>Nostocales</taxon>
        <taxon>Nostocaceae</taxon>
        <taxon>Komarekiella</taxon>
        <taxon>Komarekiella delphini-convector</taxon>
    </lineage>
</organism>
<dbReference type="GO" id="GO:0005829">
    <property type="term" value="C:cytosol"/>
    <property type="evidence" value="ECO:0007669"/>
    <property type="project" value="TreeGrafter"/>
</dbReference>
<evidence type="ECO:0000259" key="5">
    <source>
        <dbReference type="PROSITE" id="PS50075"/>
    </source>
</evidence>
<accession>A0AA40VVP9</accession>
<keyword evidence="4" id="KW-0597">Phosphoprotein</keyword>
<name>A0AA40VVP9_9NOST</name>
<dbReference type="InterPro" id="IPR045851">
    <property type="entry name" value="AMP-bd_C_sf"/>
</dbReference>
<dbReference type="PROSITE" id="PS00455">
    <property type="entry name" value="AMP_BINDING"/>
    <property type="match status" value="1"/>
</dbReference>
<dbReference type="AlphaFoldDB" id="A0AA40VVP9"/>
<dbReference type="GO" id="GO:0044550">
    <property type="term" value="P:secondary metabolite biosynthetic process"/>
    <property type="evidence" value="ECO:0007669"/>
    <property type="project" value="UniProtKB-ARBA"/>
</dbReference>
<evidence type="ECO:0000256" key="2">
    <source>
        <dbReference type="ARBA" id="ARBA00006432"/>
    </source>
</evidence>
<dbReference type="GO" id="GO:0008610">
    <property type="term" value="P:lipid biosynthetic process"/>
    <property type="evidence" value="ECO:0007669"/>
    <property type="project" value="UniProtKB-ARBA"/>
</dbReference>
<dbReference type="Gene3D" id="2.30.38.10">
    <property type="entry name" value="Luciferase, Domain 3"/>
    <property type="match status" value="1"/>
</dbReference>
<dbReference type="PROSITE" id="PS50075">
    <property type="entry name" value="CARRIER"/>
    <property type="match status" value="1"/>
</dbReference>
<evidence type="ECO:0000256" key="3">
    <source>
        <dbReference type="ARBA" id="ARBA00022450"/>
    </source>
</evidence>
<comment type="caution">
    <text evidence="6">The sequence shown here is derived from an EMBL/GenBank/DDBJ whole genome shotgun (WGS) entry which is preliminary data.</text>
</comment>
<keyword evidence="3" id="KW-0596">Phosphopantetheine</keyword>
<gene>
    <name evidence="6" type="ORF">FNW02_36790</name>
</gene>
<proteinExistence type="inferred from homology"/>
<dbReference type="InterPro" id="IPR010071">
    <property type="entry name" value="AA_adenyl_dom"/>
</dbReference>
<sequence>MIEGFELSPQQKHLWKLQYSSPNFPYRAHCAVQIKGKIEPNTLKSAIKQVISSHEILRTTFSPVAGMTLPLQVIASDFSLHFSEYDYTKIELESQLTQIELLWKQYSQLPFDFSQNSLFHCTLVTLSEEESVLLLNLPTLYVDIKGLDNLVLKISNSYRACTKGEELFEDVLQYADISEWQNQLLDDEEQELIFAKGYWRKQNITDSLSIKLPFERQSTWETEFEPRYFKFIIPSPQVEQISEFIEKEKVPIDLFFLACWQIFLWHITQESEVFVGVCCEGREYEVLQDSIGLLAKYLPLKSSFKKGLLFLDVLKQIQLEINSIYSWKQQFNWESIIDEKSYINTAFIPFSFDFTQTEQHIVDDICFSIIKQDVCFDKFKIKLSFTHNHCDLVAKLCYDTSLFEEDYIQCLAEQFQMLLSSILNCPETAIEKIEILSAFEREKILHQFNDTSCDYPKDKCIHQLFEEQVEETPDAIALVFEEQQLTYKQLNQKANQLADYLQKLGVKPEVLVGICVERSLEMVVGLLAILKAGGAYVPFDPKYPQERLSYMLNDSAVEVLLTQRSLVEESLPPNPARVVCLDTDWGVIEQQCRDNFNSGVKLNNLAYVIYTSGSTGQPKGVAIAHKSIFNYVYSLIQIINIKPSSNFALVSTISTDLGNTVIFPCLLTGGCLHVISEEKVSDPKAIREYFNHQNIDYLKIVPSHLAALQTSLDPALVLPIKTLILGGEASSSDWVETIQAQSPNCNIINHYGPTETTVGVLTYFLDQKSLPLRSSTLPIGRPIANTQIYILDEDLQPVPIGMPGELYIGGDGLARSYLNNPQLTSEKFIPNPFDKSKQKLTPAFDDFISKDARESLPKESKLYKTGDLARYLPDGNIEFIGRIDHQVKIRGFRIELREIESVLNGHPQIQQAVVIAIEESSGNKRLVAYIVFYESLPTKEIREFLLSKLPEYMMPSAFVILNTLPLTPNGKVDRKALPSPDSVSRENEYVAPRTQNEELIASIFSEILSVQSVGIHDNFFTLGGHSLFATQVISRLNQTFSVELSLRQIFEIPTVAELAEAVTQLQHTEDEDMTHLLAELEDLSDDKVQQLLAEEMHSSVHS</sequence>
<dbReference type="RefSeq" id="WP_191762444.1">
    <property type="nucleotide sequence ID" value="NZ_VJXY01000116.1"/>
</dbReference>
<evidence type="ECO:0000256" key="1">
    <source>
        <dbReference type="ARBA" id="ARBA00001957"/>
    </source>
</evidence>
<dbReference type="Gene3D" id="3.40.50.1820">
    <property type="entry name" value="alpha/beta hydrolase"/>
    <property type="match status" value="1"/>
</dbReference>
<dbReference type="FunFam" id="3.30.300.30:FF:000010">
    <property type="entry name" value="Enterobactin synthetase component F"/>
    <property type="match status" value="1"/>
</dbReference>
<evidence type="ECO:0000256" key="4">
    <source>
        <dbReference type="ARBA" id="ARBA00022553"/>
    </source>
</evidence>
<dbReference type="InterPro" id="IPR020845">
    <property type="entry name" value="AMP-binding_CS"/>
</dbReference>
<dbReference type="Gene3D" id="3.30.559.10">
    <property type="entry name" value="Chloramphenicol acetyltransferase-like domain"/>
    <property type="match status" value="1"/>
</dbReference>
<dbReference type="GO" id="GO:0043041">
    <property type="term" value="P:amino acid activation for nonribosomal peptide biosynthetic process"/>
    <property type="evidence" value="ECO:0007669"/>
    <property type="project" value="TreeGrafter"/>
</dbReference>
<dbReference type="FunFam" id="1.10.1200.10:FF:000005">
    <property type="entry name" value="Nonribosomal peptide synthetase 1"/>
    <property type="match status" value="1"/>
</dbReference>
<dbReference type="InterPro" id="IPR029058">
    <property type="entry name" value="AB_hydrolase_fold"/>
</dbReference>
<evidence type="ECO:0000313" key="6">
    <source>
        <dbReference type="EMBL" id="MBD6621122.1"/>
    </source>
</evidence>
<dbReference type="InterPro" id="IPR023213">
    <property type="entry name" value="CAT-like_dom_sf"/>
</dbReference>
<dbReference type="EMBL" id="VJXY01000116">
    <property type="protein sequence ID" value="MBD6621122.1"/>
    <property type="molecule type" value="Genomic_DNA"/>
</dbReference>
<evidence type="ECO:0000313" key="7">
    <source>
        <dbReference type="Proteomes" id="UP001165986"/>
    </source>
</evidence>
<dbReference type="InterPro" id="IPR020806">
    <property type="entry name" value="PKS_PP-bd"/>
</dbReference>
<dbReference type="Proteomes" id="UP001165986">
    <property type="component" value="Unassembled WGS sequence"/>
</dbReference>
<feature type="domain" description="Carrier" evidence="5">
    <location>
        <begin position="991"/>
        <end position="1066"/>
    </location>
</feature>
<dbReference type="Gene3D" id="3.30.300.30">
    <property type="match status" value="1"/>
</dbReference>
<dbReference type="SUPFAM" id="SSF56801">
    <property type="entry name" value="Acetyl-CoA synthetase-like"/>
    <property type="match status" value="1"/>
</dbReference>
<dbReference type="InterPro" id="IPR009081">
    <property type="entry name" value="PP-bd_ACP"/>
</dbReference>
<dbReference type="InterPro" id="IPR000873">
    <property type="entry name" value="AMP-dep_synth/lig_dom"/>
</dbReference>
<dbReference type="Gene3D" id="3.40.50.980">
    <property type="match status" value="2"/>
</dbReference>
<dbReference type="Pfam" id="PF00668">
    <property type="entry name" value="Condensation"/>
    <property type="match status" value="1"/>
</dbReference>
<comment type="cofactor">
    <cofactor evidence="1">
        <name>pantetheine 4'-phosphate</name>
        <dbReference type="ChEBI" id="CHEBI:47942"/>
    </cofactor>
</comment>